<name>A0A3P8DZY3_HELPZ</name>
<reference evidence="4" key="2">
    <citation type="submission" date="2019-09" db="UniProtKB">
        <authorList>
            <consortium name="WormBaseParasite"/>
        </authorList>
    </citation>
    <scope>IDENTIFICATION</scope>
</reference>
<protein>
    <submittedName>
        <fullName evidence="4">SET domain-containing protein</fullName>
    </submittedName>
</protein>
<keyword evidence="3" id="KW-1185">Reference proteome</keyword>
<feature type="compositionally biased region" description="Polar residues" evidence="1">
    <location>
        <begin position="854"/>
        <end position="863"/>
    </location>
</feature>
<gene>
    <name evidence="2" type="ORF">HPBE_LOCUS16349</name>
</gene>
<feature type="compositionally biased region" description="Acidic residues" evidence="1">
    <location>
        <begin position="35"/>
        <end position="44"/>
    </location>
</feature>
<evidence type="ECO:0000256" key="1">
    <source>
        <dbReference type="SAM" id="MobiDB-lite"/>
    </source>
</evidence>
<reference evidence="2 3" key="1">
    <citation type="submission" date="2018-11" db="EMBL/GenBank/DDBJ databases">
        <authorList>
            <consortium name="Pathogen Informatics"/>
        </authorList>
    </citation>
    <scope>NUCLEOTIDE SEQUENCE [LARGE SCALE GENOMIC DNA]</scope>
</reference>
<evidence type="ECO:0000313" key="2">
    <source>
        <dbReference type="EMBL" id="VDP05649.1"/>
    </source>
</evidence>
<sequence length="1436" mass="161558">MEPEGAVDNGSRSGDVSSCSSNSGTPSSSSHSPESEEIYCDLELEPPTPPPPKKKRKAAKEKGLPAILVSMPQLRGPPTRRAPTGRGSLNEMNLPLPSIRKRPAQSKRAAAQLPRKEPREQAIEKEGDGSGISPVEMFMEERPSTSAQDQQEASSGRRSEMEEDPQPADQDQEQECSSSSAVRSNACMIYMSNFKLHFGLSNNLTSFIDHLHRVRSREAELPRTSFKKEFRDFLADALGKYDHAAFYFCNACDGLLTTPYDLCENAASRIYKVAPKRSKRSRRISVHLVNVKRQLELVLARTINVLVGLHEKIHTAQEQRIRPRQVASKAETSDFDMYWDDIEIAEEFRGHQLTVVLTVGFDGVRFSKLTRFEAYPIYVRLEGLPFHEKTKPDNALLAGALLTMRTPSETVLTHLFSRLQMECSVMEREGLEIADRHGTTWKVTAVVKNAIINLAGMPKLYHSPQWSSKSGCHYCIHPGNTSEGRLNWYVANPRTCDRRTRPATLQDAAAGRNGLREMFQSKPKAKELSVSRCRAESLEKALDGFQNYTHASKFLLSLEDWSQMTGSEKDTFTFVAFPLIAATGLCDHIVGCVAILGYWCIARVMSKGGSFTVPDIELLKSLAASMKSVWEKISRSLFTLKLHVLLDHCLTEDIDYAGTPWHWSASGFESLHRRLQLRVDQNVTNCQEILVKNFLLKKELTGLLEIEAERNGDESFVRLRKAISEGASNSRLPPLLHLARRWRVPPHSQIDWASLVLIHDVEISAAHRGCKLSSRLCHDSTMYASKYYWKRRKDTIQHCVWFDDEGCHWFGDIVVFWYNEATLEAYALLEQFLYEEDEHRDEEVYTPNFDRQPIESQSRRTSTPYDDYDEDDAENAPTLTPAPKWLQFRKTAGNGFESPPAAQNSLTSLTSETSYSPRQLVPLDTYNYNDTMETDSAVDMGSHVTDSQQSTPHARRHLNDSQCTLHSGRHMNLRSGSKTISNATTTAVSNVATRTVPNGVSGTVSNGVNGRAPADVAEEIFARRKVKARRVAKAAWEFVEGPQFEEMVTKKLPTARVDLRELRDFQLKVSRLPSSSDVVVRGMQKLLREQSELMSGLGIMVRDVDGGSGDELFTYLVLGGRDAEEICWKKLPEHCRDGISARNLTHDWVMKERPPFKEMDLRKLLERWRPHCRCSDQNYYAHAIDLMRHYFSDVNFVLDALGLGHEDLLQSVSRARARLSLFWRRLGDTDEERTIAFHEMQGARADWSPQIRKAMSGALIEVRAYSFVAEGVPLAPKGRMTLFPTTVEGKGLAKPLGVTFDEQMGEWIVADSGNDRIVLLPLGRAITDEGNRNGRIAYPSAVSILNQGENAVVLTARDIRIVAHCDSQQLTPSVVITKIQGYARASLTTPLPDSSWLEPVQTAIADSMEAVFEDDVRAVLHGFPYARKHARRDGPR</sequence>
<dbReference type="EMBL" id="UZAH01029368">
    <property type="protein sequence ID" value="VDP05649.1"/>
    <property type="molecule type" value="Genomic_DNA"/>
</dbReference>
<feature type="compositionally biased region" description="Basic and acidic residues" evidence="1">
    <location>
        <begin position="114"/>
        <end position="128"/>
    </location>
</feature>
<dbReference type="WBParaSite" id="HPBE_0001635001-mRNA-1">
    <property type="protein sequence ID" value="HPBE_0001635001-mRNA-1"/>
    <property type="gene ID" value="HPBE_0001635001"/>
</dbReference>
<feature type="region of interest" description="Disordered" evidence="1">
    <location>
        <begin position="843"/>
        <end position="913"/>
    </location>
</feature>
<evidence type="ECO:0000313" key="3">
    <source>
        <dbReference type="Proteomes" id="UP000050761"/>
    </source>
</evidence>
<feature type="compositionally biased region" description="Low complexity" evidence="1">
    <location>
        <begin position="76"/>
        <end position="87"/>
    </location>
</feature>
<feature type="region of interest" description="Disordered" evidence="1">
    <location>
        <begin position="1"/>
        <end position="178"/>
    </location>
</feature>
<evidence type="ECO:0000313" key="4">
    <source>
        <dbReference type="WBParaSite" id="HPBE_0001635001-mRNA-1"/>
    </source>
</evidence>
<dbReference type="Proteomes" id="UP000050761">
    <property type="component" value="Unassembled WGS sequence"/>
</dbReference>
<feature type="compositionally biased region" description="Acidic residues" evidence="1">
    <location>
        <begin position="161"/>
        <end position="174"/>
    </location>
</feature>
<organism evidence="2">
    <name type="scientific">Heligmosomoides polygyrus</name>
    <name type="common">Parasitic roundworm</name>
    <dbReference type="NCBI Taxonomy" id="6339"/>
    <lineage>
        <taxon>Eukaryota</taxon>
        <taxon>Metazoa</taxon>
        <taxon>Ecdysozoa</taxon>
        <taxon>Nematoda</taxon>
        <taxon>Chromadorea</taxon>
        <taxon>Rhabditida</taxon>
        <taxon>Rhabditina</taxon>
        <taxon>Rhabditomorpha</taxon>
        <taxon>Strongyloidea</taxon>
        <taxon>Heligmosomidae</taxon>
        <taxon>Heligmosomoides</taxon>
    </lineage>
</organism>
<feature type="compositionally biased region" description="Low complexity" evidence="1">
    <location>
        <begin position="10"/>
        <end position="32"/>
    </location>
</feature>
<dbReference type="OrthoDB" id="8067290at2759"/>
<proteinExistence type="predicted"/>
<feature type="compositionally biased region" description="Polar residues" evidence="1">
    <location>
        <begin position="144"/>
        <end position="154"/>
    </location>
</feature>
<accession>A0A3P8DZY3</accession>